<sequence>MAPKKYKFDILDGLLHLFSGFGLITQKGIRQWVLIPLLINVVLFAGLIIYTSMQMDLLAVSFENWLPNWLDWLSILLWPLFILSVVMFVFFGFTFIANFIAAPFNALLSAAVERHLTGQEPSEAKTTLWAMVIGSLLDELRKLTYNLLRLLPILILFIIPGLQLIAPVLLFLFTIWMLTLQYVDYPMGNNGLNFKTQREYLRKRRLLSLSFGSGTFLITLIPGLNLLVIPVAVAGATRLWVKEFTQQ</sequence>
<evidence type="ECO:0000256" key="11">
    <source>
        <dbReference type="SAM" id="Phobius"/>
    </source>
</evidence>
<organism evidence="12 14">
    <name type="scientific">Candidatus Venteria ishoeyi</name>
    <dbReference type="NCBI Taxonomy" id="1899563"/>
    <lineage>
        <taxon>Bacteria</taxon>
        <taxon>Pseudomonadati</taxon>
        <taxon>Pseudomonadota</taxon>
        <taxon>Gammaproteobacteria</taxon>
        <taxon>Thiotrichales</taxon>
        <taxon>Thiotrichaceae</taxon>
        <taxon>Venteria</taxon>
    </lineage>
</organism>
<evidence type="ECO:0000256" key="8">
    <source>
        <dbReference type="ARBA" id="ARBA00023032"/>
    </source>
</evidence>
<dbReference type="GO" id="GO:0000103">
    <property type="term" value="P:sulfate assimilation"/>
    <property type="evidence" value="ECO:0007669"/>
    <property type="project" value="TreeGrafter"/>
</dbReference>
<protein>
    <submittedName>
        <fullName evidence="12">Putative sulfate transport protein CysZ</fullName>
    </submittedName>
</protein>
<evidence type="ECO:0000256" key="9">
    <source>
        <dbReference type="ARBA" id="ARBA00023136"/>
    </source>
</evidence>
<evidence type="ECO:0000256" key="3">
    <source>
        <dbReference type="ARBA" id="ARBA00022475"/>
    </source>
</evidence>
<evidence type="ECO:0000256" key="1">
    <source>
        <dbReference type="ARBA" id="ARBA00004141"/>
    </source>
</evidence>
<evidence type="ECO:0000256" key="6">
    <source>
        <dbReference type="ARBA" id="ARBA00022692"/>
    </source>
</evidence>
<dbReference type="PANTHER" id="PTHR37468">
    <property type="entry name" value="SULFATE TRANSPORTER CYSZ"/>
    <property type="match status" value="1"/>
</dbReference>
<dbReference type="EMBL" id="FMSV02000558">
    <property type="protein sequence ID" value="SEH09160.1"/>
    <property type="molecule type" value="Genomic_DNA"/>
</dbReference>
<dbReference type="Proteomes" id="UP000236724">
    <property type="component" value="Unassembled WGS sequence"/>
</dbReference>
<keyword evidence="6 11" id="KW-0812">Transmembrane</keyword>
<dbReference type="Pfam" id="PF07264">
    <property type="entry name" value="EI24"/>
    <property type="match status" value="1"/>
</dbReference>
<keyword evidence="9 11" id="KW-0472">Membrane</keyword>
<evidence type="ECO:0000256" key="5">
    <source>
        <dbReference type="ARBA" id="ARBA00022605"/>
    </source>
</evidence>
<gene>
    <name evidence="12" type="ORF">MBHS_05054</name>
    <name evidence="13" type="ORF">MBHS_05184</name>
</gene>
<feature type="transmembrane region" description="Helical" evidence="11">
    <location>
        <begin position="150"/>
        <end position="178"/>
    </location>
</feature>
<dbReference type="RefSeq" id="WP_103922639.1">
    <property type="nucleotide sequence ID" value="NZ_FMSV02000558.1"/>
</dbReference>
<evidence type="ECO:0000256" key="7">
    <source>
        <dbReference type="ARBA" id="ARBA00022989"/>
    </source>
</evidence>
<comment type="subcellular location">
    <subcellularLocation>
        <location evidence="1">Membrane</location>
        <topology evidence="1">Multi-pass membrane protein</topology>
    </subcellularLocation>
</comment>
<keyword evidence="8" id="KW-0764">Sulfate transport</keyword>
<dbReference type="GO" id="GO:0009675">
    <property type="term" value="F:high-affinity sulfate:proton symporter activity"/>
    <property type="evidence" value="ECO:0007669"/>
    <property type="project" value="TreeGrafter"/>
</dbReference>
<keyword evidence="3" id="KW-1003">Cell membrane</keyword>
<keyword evidence="14" id="KW-1185">Reference proteome</keyword>
<dbReference type="NCBIfam" id="NF003433">
    <property type="entry name" value="PRK04949.1"/>
    <property type="match status" value="1"/>
</dbReference>
<keyword evidence="2" id="KW-0813">Transport</keyword>
<keyword evidence="10" id="KW-0198">Cysteine biosynthesis</keyword>
<keyword evidence="5" id="KW-0028">Amino-acid biosynthesis</keyword>
<dbReference type="EMBL" id="FMSV02000559">
    <property type="protein sequence ID" value="SEH09289.1"/>
    <property type="molecule type" value="Genomic_DNA"/>
</dbReference>
<feature type="transmembrane region" description="Helical" evidence="11">
    <location>
        <begin position="32"/>
        <end position="52"/>
    </location>
</feature>
<evidence type="ECO:0000313" key="13">
    <source>
        <dbReference type="EMBL" id="SEH09289.1"/>
    </source>
</evidence>
<dbReference type="InterPro" id="IPR050480">
    <property type="entry name" value="CysZ-like"/>
</dbReference>
<keyword evidence="4" id="KW-0997">Cell inner membrane</keyword>
<proteinExistence type="predicted"/>
<evidence type="ECO:0000313" key="12">
    <source>
        <dbReference type="EMBL" id="SEH09160.1"/>
    </source>
</evidence>
<dbReference type="GO" id="GO:0005886">
    <property type="term" value="C:plasma membrane"/>
    <property type="evidence" value="ECO:0007669"/>
    <property type="project" value="TreeGrafter"/>
</dbReference>
<dbReference type="OrthoDB" id="5292355at2"/>
<keyword evidence="7 11" id="KW-1133">Transmembrane helix</keyword>
<evidence type="ECO:0000256" key="2">
    <source>
        <dbReference type="ARBA" id="ARBA00022448"/>
    </source>
</evidence>
<dbReference type="InterPro" id="IPR059112">
    <property type="entry name" value="CysZ/EI24"/>
</dbReference>
<evidence type="ECO:0000313" key="14">
    <source>
        <dbReference type="Proteomes" id="UP000236724"/>
    </source>
</evidence>
<dbReference type="AlphaFoldDB" id="A0A1H6FGF7"/>
<dbReference type="GO" id="GO:0019344">
    <property type="term" value="P:cysteine biosynthetic process"/>
    <property type="evidence" value="ECO:0007669"/>
    <property type="project" value="UniProtKB-KW"/>
</dbReference>
<feature type="transmembrane region" description="Helical" evidence="11">
    <location>
        <begin position="216"/>
        <end position="241"/>
    </location>
</feature>
<feature type="transmembrane region" description="Helical" evidence="11">
    <location>
        <begin position="72"/>
        <end position="100"/>
    </location>
</feature>
<evidence type="ECO:0000256" key="10">
    <source>
        <dbReference type="ARBA" id="ARBA00023192"/>
    </source>
</evidence>
<evidence type="ECO:0000256" key="4">
    <source>
        <dbReference type="ARBA" id="ARBA00022519"/>
    </source>
</evidence>
<reference evidence="12 14" key="1">
    <citation type="submission" date="2016-10" db="EMBL/GenBank/DDBJ databases">
        <authorList>
            <person name="de Groot N.N."/>
        </authorList>
    </citation>
    <scope>NUCLEOTIDE SEQUENCE [LARGE SCALE GENOMIC DNA]</scope>
    <source>
        <strain evidence="12">MBHS1</strain>
    </source>
</reference>
<accession>A0A1H6FGF7</accession>
<dbReference type="PANTHER" id="PTHR37468:SF1">
    <property type="entry name" value="SULFATE TRANSPORTER CYSZ"/>
    <property type="match status" value="1"/>
</dbReference>
<name>A0A1H6FGF7_9GAMM</name>